<sequence length="72" mass="7086">MRRAILSAALAAVSVLGATTAQAEPAAPADIDVFTCLDGGGVPDYGDADPGVLTVDIKATCKGGTHNGETIS</sequence>
<protein>
    <submittedName>
        <fullName evidence="2">Uncharacterized protein</fullName>
    </submittedName>
</protein>
<evidence type="ECO:0000313" key="3">
    <source>
        <dbReference type="Proteomes" id="UP000327000"/>
    </source>
</evidence>
<accession>A0A5N5W4T0</accession>
<gene>
    <name evidence="2" type="ORF">FRZ00_23200</name>
</gene>
<evidence type="ECO:0000313" key="2">
    <source>
        <dbReference type="EMBL" id="KAB7837619.1"/>
    </source>
</evidence>
<comment type="caution">
    <text evidence="2">The sequence shown here is derived from an EMBL/GenBank/DDBJ whole genome shotgun (WGS) entry which is preliminary data.</text>
</comment>
<name>A0A5N5W4T0_STRMB</name>
<dbReference type="EMBL" id="VOKX01000095">
    <property type="protein sequence ID" value="KAB7837619.1"/>
    <property type="molecule type" value="Genomic_DNA"/>
</dbReference>
<dbReference type="Proteomes" id="UP000327000">
    <property type="component" value="Unassembled WGS sequence"/>
</dbReference>
<feature type="signal peptide" evidence="1">
    <location>
        <begin position="1"/>
        <end position="23"/>
    </location>
</feature>
<dbReference type="RefSeq" id="WP_004941653.1">
    <property type="nucleotide sequence ID" value="NZ_JBEOXQ010000125.1"/>
</dbReference>
<keyword evidence="3" id="KW-1185">Reference proteome</keyword>
<feature type="chain" id="PRO_5025015512" evidence="1">
    <location>
        <begin position="24"/>
        <end position="72"/>
    </location>
</feature>
<reference evidence="2 3" key="1">
    <citation type="journal article" date="2019" name="Microb. Cell Fact.">
        <title>Exploring novel herbicidin analogues by transcriptional regulator overexpression and MS/MS molecular networking.</title>
        <authorList>
            <person name="Shi Y."/>
            <person name="Gu R."/>
            <person name="Li Y."/>
            <person name="Wang X."/>
            <person name="Ren W."/>
            <person name="Li X."/>
            <person name="Wang L."/>
            <person name="Xie Y."/>
            <person name="Hong B."/>
        </authorList>
    </citation>
    <scope>NUCLEOTIDE SEQUENCE [LARGE SCALE GENOMIC DNA]</scope>
    <source>
        <strain evidence="2 3">US-43</strain>
    </source>
</reference>
<evidence type="ECO:0000256" key="1">
    <source>
        <dbReference type="SAM" id="SignalP"/>
    </source>
</evidence>
<dbReference type="AlphaFoldDB" id="A0A5N5W4T0"/>
<proteinExistence type="predicted"/>
<organism evidence="2 3">
    <name type="scientific">Streptomyces mobaraensis</name>
    <name type="common">Streptoverticillium mobaraense</name>
    <dbReference type="NCBI Taxonomy" id="35621"/>
    <lineage>
        <taxon>Bacteria</taxon>
        <taxon>Bacillati</taxon>
        <taxon>Actinomycetota</taxon>
        <taxon>Actinomycetes</taxon>
        <taxon>Kitasatosporales</taxon>
        <taxon>Streptomycetaceae</taxon>
        <taxon>Streptomyces</taxon>
    </lineage>
</organism>
<keyword evidence="1" id="KW-0732">Signal</keyword>